<proteinExistence type="predicted"/>
<dbReference type="Proteomes" id="UP000297452">
    <property type="component" value="Unassembled WGS sequence"/>
</dbReference>
<dbReference type="OrthoDB" id="3549275at2759"/>
<feature type="region of interest" description="Disordered" evidence="1">
    <location>
        <begin position="65"/>
        <end position="117"/>
    </location>
</feature>
<name>A0A4Z1J3Q8_9HELO</name>
<evidence type="ECO:0000313" key="3">
    <source>
        <dbReference type="Proteomes" id="UP000297452"/>
    </source>
</evidence>
<evidence type="ECO:0000313" key="2">
    <source>
        <dbReference type="EMBL" id="TGO66202.1"/>
    </source>
</evidence>
<gene>
    <name evidence="2" type="ORF">BOTNAR_0066g00420</name>
</gene>
<feature type="compositionally biased region" description="Basic and acidic residues" evidence="1">
    <location>
        <begin position="308"/>
        <end position="326"/>
    </location>
</feature>
<feature type="region of interest" description="Disordered" evidence="1">
    <location>
        <begin position="142"/>
        <end position="162"/>
    </location>
</feature>
<protein>
    <submittedName>
        <fullName evidence="2">Uncharacterized protein</fullName>
    </submittedName>
</protein>
<feature type="compositionally biased region" description="Polar residues" evidence="1">
    <location>
        <begin position="108"/>
        <end position="117"/>
    </location>
</feature>
<dbReference type="EMBL" id="PQXJ01000066">
    <property type="protein sequence ID" value="TGO66202.1"/>
    <property type="molecule type" value="Genomic_DNA"/>
</dbReference>
<evidence type="ECO:0000256" key="1">
    <source>
        <dbReference type="SAM" id="MobiDB-lite"/>
    </source>
</evidence>
<feature type="region of interest" description="Disordered" evidence="1">
    <location>
        <begin position="308"/>
        <end position="329"/>
    </location>
</feature>
<feature type="compositionally biased region" description="Low complexity" evidence="1">
    <location>
        <begin position="386"/>
        <end position="399"/>
    </location>
</feature>
<feature type="region of interest" description="Disordered" evidence="1">
    <location>
        <begin position="1"/>
        <end position="27"/>
    </location>
</feature>
<comment type="caution">
    <text evidence="2">The sequence shown here is derived from an EMBL/GenBank/DDBJ whole genome shotgun (WGS) entry which is preliminary data.</text>
</comment>
<keyword evidence="3" id="KW-1185">Reference proteome</keyword>
<feature type="region of interest" description="Disordered" evidence="1">
    <location>
        <begin position="383"/>
        <end position="408"/>
    </location>
</feature>
<feature type="compositionally biased region" description="Basic and acidic residues" evidence="1">
    <location>
        <begin position="66"/>
        <end position="77"/>
    </location>
</feature>
<organism evidence="2 3">
    <name type="scientific">Botryotinia narcissicola</name>
    <dbReference type="NCBI Taxonomy" id="278944"/>
    <lineage>
        <taxon>Eukaryota</taxon>
        <taxon>Fungi</taxon>
        <taxon>Dikarya</taxon>
        <taxon>Ascomycota</taxon>
        <taxon>Pezizomycotina</taxon>
        <taxon>Leotiomycetes</taxon>
        <taxon>Helotiales</taxon>
        <taxon>Sclerotiniaceae</taxon>
        <taxon>Botryotinia</taxon>
    </lineage>
</organism>
<feature type="compositionally biased region" description="Basic and acidic residues" evidence="1">
    <location>
        <begin position="98"/>
        <end position="107"/>
    </location>
</feature>
<sequence length="471" mass="52992">MTTTSSFNLTITRGDTESPLPSNMYSGKTNADIVRLLSKENHNARKMEQEREGRKAMEINQNQLFKSHDNSSGRNKNDMANPPCDETRSYSKMSTTNEMKEMKERSTYSRTDSNGNPTLKSIFHSDVSSFIGLYSRAERRAVHRRRPRVNHQVEPQETEQQEMNMQAASSTWIFDAVPSNRSGKKHQEKELQFAMVPKSTKDRHHERKSDRHAAEWRSLEHHIVSRKDAELEISEVETNKEDQRSHVLAGTPTPALSEHQAAFELTRERATAAIKNSQIARAAATKVIVESQAVRARVEKALLERLADRSHAESAERGEPSRERSTKTVIASSVDGSVEDILEMDKKNNKEITNEAIQGAVPSAEQAVHKAFQSQDGTVQLTAASPQTSNGPTNNPTNTMDINANNTDGEATTKVSRYTGSMDEYKIEFVTEAEDDAENMDSEAEDDWVKVMDHDEDEDEVEVEEDGWLLA</sequence>
<accession>A0A4Z1J3Q8</accession>
<dbReference type="AlphaFoldDB" id="A0A4Z1J3Q8"/>
<reference evidence="2 3" key="1">
    <citation type="submission" date="2017-12" db="EMBL/GenBank/DDBJ databases">
        <title>Comparative genomics of Botrytis spp.</title>
        <authorList>
            <person name="Valero-Jimenez C.A."/>
            <person name="Tapia P."/>
            <person name="Veloso J."/>
            <person name="Silva-Moreno E."/>
            <person name="Staats M."/>
            <person name="Valdes J.H."/>
            <person name="Van Kan J.A.L."/>
        </authorList>
    </citation>
    <scope>NUCLEOTIDE SEQUENCE [LARGE SCALE GENOMIC DNA]</scope>
    <source>
        <strain evidence="2 3">MUCL2120</strain>
    </source>
</reference>